<dbReference type="EMBL" id="CP023189">
    <property type="protein sequence ID" value="AXN00785.1"/>
    <property type="molecule type" value="Genomic_DNA"/>
</dbReference>
<sequence>MPLLPVNFDMAASVCGRVENLATHSVFTAQPLLLDLRSDPELQQMAEDPDINAKHRLFVPRTSTQLLQKWPAFSNQGVVQ</sequence>
<reference evidence="1 2" key="2">
    <citation type="submission" date="2018-08" db="EMBL/GenBank/DDBJ databases">
        <title>Acetobacter oryzifermentans sp. nov., isolated from Korea traditional vinegar and reclassification of Acetobacter pasteurianus subsp. ascendens (Henneberg 1898) as Acetobacter ascendens comb. nov.</title>
        <authorList>
            <person name="Cho G.Y."/>
            <person name="Lee S.H."/>
        </authorList>
    </citation>
    <scope>NUCLEOTIDE SEQUENCE [LARGE SCALE GENOMIC DNA]</scope>
    <source>
        <strain evidence="1 2">SH</strain>
    </source>
</reference>
<gene>
    <name evidence="1" type="ORF">CJF59_09640</name>
</gene>
<accession>A0AAN1PIH0</accession>
<reference evidence="1 2" key="1">
    <citation type="submission" date="2017-09" db="EMBL/GenBank/DDBJ databases">
        <authorList>
            <person name="Kim K.H."/>
            <person name="Chun B.H."/>
            <person name="Han G.S."/>
            <person name="Hyun S.G."/>
            <person name="Jeon C.O."/>
        </authorList>
    </citation>
    <scope>NUCLEOTIDE SEQUENCE [LARGE SCALE GENOMIC DNA]</scope>
    <source>
        <strain evidence="1 2">SH</strain>
    </source>
</reference>
<organism evidence="1 2">
    <name type="scientific">Acetobacter pomorum</name>
    <dbReference type="NCBI Taxonomy" id="65959"/>
    <lineage>
        <taxon>Bacteria</taxon>
        <taxon>Pseudomonadati</taxon>
        <taxon>Pseudomonadota</taxon>
        <taxon>Alphaproteobacteria</taxon>
        <taxon>Acetobacterales</taxon>
        <taxon>Acetobacteraceae</taxon>
        <taxon>Acetobacter</taxon>
    </lineage>
</organism>
<dbReference type="AlphaFoldDB" id="A0AAN1PIH0"/>
<proteinExistence type="predicted"/>
<name>A0AAN1PIH0_9PROT</name>
<evidence type="ECO:0000313" key="2">
    <source>
        <dbReference type="Proteomes" id="UP000256572"/>
    </source>
</evidence>
<evidence type="ECO:0000313" key="1">
    <source>
        <dbReference type="EMBL" id="AXN00785.1"/>
    </source>
</evidence>
<dbReference type="KEGG" id="apom:CPF11_03235"/>
<dbReference type="RefSeq" id="WP_035353190.1">
    <property type="nucleotide sequence ID" value="NZ_CP023189.1"/>
</dbReference>
<protein>
    <submittedName>
        <fullName evidence="1">Uncharacterized protein</fullName>
    </submittedName>
</protein>
<dbReference type="Proteomes" id="UP000256572">
    <property type="component" value="Chromosome"/>
</dbReference>